<protein>
    <recommendedName>
        <fullName evidence="3">HNH nuclease domain-containing protein</fullName>
    </recommendedName>
</protein>
<reference evidence="2" key="1">
    <citation type="submission" date="2015-10" db="EMBL/GenBank/DDBJ databases">
        <authorList>
            <person name="Regsiter A."/>
            <person name="william w."/>
        </authorList>
    </citation>
    <scope>NUCLEOTIDE SEQUENCE [LARGE SCALE GENOMIC DNA]</scope>
</reference>
<sequence>MLARNVISSILKHDAKITSYKIALLRAINDVVLNFPDLQLYQRDVAIPLKLLAQFWIAYYWPFVQSEQPIFQGQRSLFKGEIRNDMTFRPQLTALRQEWEQVLGGVSRPSDGFFLIGELRVPRKYTKYPQSLHQAYAETVASIEKALEMPIKYAGLGHWEVFAKPCKLKLLDHPVIAVPGTQLEDKCLIVEANLWQAFQEMSLWVEALCIHEWCLFSEKVQQESPQRAERGLIYTLLTDRPDNRRPLTWERNQVDLLLMEGKEFICPWTEKRIVPGIEYHLDHLVPVSVIPINELWNLLPADPKFNSHKKRDRLPSLMRLQTAQPYFELAYQHYSSSALLSTALQEDIRIRFPTSDAMVPKTLAKAVVNLIEIVASSRNLARF</sequence>
<dbReference type="Proteomes" id="UP000184315">
    <property type="component" value="Unassembled WGS sequence"/>
</dbReference>
<keyword evidence="2" id="KW-1185">Reference proteome</keyword>
<evidence type="ECO:0008006" key="3">
    <source>
        <dbReference type="Google" id="ProtNLM"/>
    </source>
</evidence>
<dbReference type="EMBL" id="CZDF01000166">
    <property type="protein sequence ID" value="CUR33902.1"/>
    <property type="molecule type" value="Genomic_DNA"/>
</dbReference>
<organism evidence="1 2">
    <name type="scientific">Planktothrix tepida PCC 9214</name>
    <dbReference type="NCBI Taxonomy" id="671072"/>
    <lineage>
        <taxon>Bacteria</taxon>
        <taxon>Bacillati</taxon>
        <taxon>Cyanobacteriota</taxon>
        <taxon>Cyanophyceae</taxon>
        <taxon>Oscillatoriophycideae</taxon>
        <taxon>Oscillatoriales</taxon>
        <taxon>Microcoleaceae</taxon>
        <taxon>Planktothrix</taxon>
    </lineage>
</organism>
<accession>A0A1J1LNT1</accession>
<dbReference type="AlphaFoldDB" id="A0A1J1LNT1"/>
<dbReference type="Gene3D" id="1.10.30.50">
    <property type="match status" value="1"/>
</dbReference>
<dbReference type="RefSeq" id="WP_072716953.1">
    <property type="nucleotide sequence ID" value="NZ_LN889762.1"/>
</dbReference>
<evidence type="ECO:0000313" key="2">
    <source>
        <dbReference type="Proteomes" id="UP000184315"/>
    </source>
</evidence>
<dbReference type="STRING" id="671072.PL921460011"/>
<evidence type="ECO:0000313" key="1">
    <source>
        <dbReference type="EMBL" id="CUR33902.1"/>
    </source>
</evidence>
<name>A0A1J1LNT1_9CYAN</name>
<gene>
    <name evidence="1" type="ORF">PL921460011</name>
</gene>
<proteinExistence type="predicted"/>